<dbReference type="EMBL" id="MTHB01000232">
    <property type="protein sequence ID" value="OXC74108.1"/>
    <property type="molecule type" value="Genomic_DNA"/>
</dbReference>
<dbReference type="InterPro" id="IPR013154">
    <property type="entry name" value="ADH-like_N"/>
</dbReference>
<dbReference type="PANTHER" id="PTHR44013">
    <property type="entry name" value="ZINC-TYPE ALCOHOL DEHYDROGENASE-LIKE PROTEIN C16A3.02C"/>
    <property type="match status" value="1"/>
</dbReference>
<organism evidence="2 3">
    <name type="scientific">Caballeronia sordidicola</name>
    <name type="common">Burkholderia sordidicola</name>
    <dbReference type="NCBI Taxonomy" id="196367"/>
    <lineage>
        <taxon>Bacteria</taxon>
        <taxon>Pseudomonadati</taxon>
        <taxon>Pseudomonadota</taxon>
        <taxon>Betaproteobacteria</taxon>
        <taxon>Burkholderiales</taxon>
        <taxon>Burkholderiaceae</taxon>
        <taxon>Caballeronia</taxon>
    </lineage>
</organism>
<dbReference type="Gene3D" id="3.40.50.720">
    <property type="entry name" value="NAD(P)-binding Rossmann-like Domain"/>
    <property type="match status" value="1"/>
</dbReference>
<accession>A0A226WU51</accession>
<dbReference type="Gene3D" id="3.90.180.10">
    <property type="entry name" value="Medium-chain alcohol dehydrogenases, catalytic domain"/>
    <property type="match status" value="1"/>
</dbReference>
<dbReference type="InterPro" id="IPR052733">
    <property type="entry name" value="Chloroplast_QOR"/>
</dbReference>
<dbReference type="InterPro" id="IPR011032">
    <property type="entry name" value="GroES-like_sf"/>
</dbReference>
<dbReference type="PANTHER" id="PTHR44013:SF1">
    <property type="entry name" value="ZINC-TYPE ALCOHOL DEHYDROGENASE-LIKE PROTEIN C16A3.02C"/>
    <property type="match status" value="1"/>
</dbReference>
<proteinExistence type="predicted"/>
<gene>
    <name evidence="2" type="ORF">BSU04_33580</name>
</gene>
<dbReference type="GO" id="GO:0008270">
    <property type="term" value="F:zinc ion binding"/>
    <property type="evidence" value="ECO:0007669"/>
    <property type="project" value="InterPro"/>
</dbReference>
<dbReference type="SUPFAM" id="SSF51735">
    <property type="entry name" value="NAD(P)-binding Rossmann-fold domains"/>
    <property type="match status" value="1"/>
</dbReference>
<dbReference type="Pfam" id="PF13602">
    <property type="entry name" value="ADH_zinc_N_2"/>
    <property type="match status" value="1"/>
</dbReference>
<dbReference type="AlphaFoldDB" id="A0A226WU51"/>
<protein>
    <submittedName>
        <fullName evidence="2">Oxidoreductase</fullName>
    </submittedName>
</protein>
<dbReference type="InterPro" id="IPR002364">
    <property type="entry name" value="Quin_OxRdtase/zeta-crystal_CS"/>
</dbReference>
<dbReference type="CDD" id="cd08267">
    <property type="entry name" value="MDR1"/>
    <property type="match status" value="1"/>
</dbReference>
<evidence type="ECO:0000259" key="1">
    <source>
        <dbReference type="SMART" id="SM00829"/>
    </source>
</evidence>
<dbReference type="PROSITE" id="PS01162">
    <property type="entry name" value="QOR_ZETA_CRYSTAL"/>
    <property type="match status" value="1"/>
</dbReference>
<reference evidence="3" key="1">
    <citation type="submission" date="2017-01" db="EMBL/GenBank/DDBJ databases">
        <title>Genome Analysis of Deinococcus marmoris KOPRI26562.</title>
        <authorList>
            <person name="Kim J.H."/>
            <person name="Oh H.-M."/>
        </authorList>
    </citation>
    <scope>NUCLEOTIDE SEQUENCE [LARGE SCALE GENOMIC DNA]</scope>
    <source>
        <strain evidence="3">PAMC 26633</strain>
    </source>
</reference>
<comment type="caution">
    <text evidence="2">The sequence shown here is derived from an EMBL/GenBank/DDBJ whole genome shotgun (WGS) entry which is preliminary data.</text>
</comment>
<name>A0A226WU51_CABSO</name>
<dbReference type="InterPro" id="IPR020843">
    <property type="entry name" value="ER"/>
</dbReference>
<dbReference type="InterPro" id="IPR036291">
    <property type="entry name" value="NAD(P)-bd_dom_sf"/>
</dbReference>
<dbReference type="GO" id="GO:0016491">
    <property type="term" value="F:oxidoreductase activity"/>
    <property type="evidence" value="ECO:0007669"/>
    <property type="project" value="InterPro"/>
</dbReference>
<dbReference type="SMART" id="SM00829">
    <property type="entry name" value="PKS_ER"/>
    <property type="match status" value="1"/>
</dbReference>
<feature type="domain" description="Enoyl reductase (ER)" evidence="1">
    <location>
        <begin position="2"/>
        <end position="292"/>
    </location>
</feature>
<dbReference type="RefSeq" id="WP_218827375.1">
    <property type="nucleotide sequence ID" value="NZ_MTHB01000232.1"/>
</dbReference>
<dbReference type="Pfam" id="PF08240">
    <property type="entry name" value="ADH_N"/>
    <property type="match status" value="1"/>
</dbReference>
<dbReference type="Proteomes" id="UP000214720">
    <property type="component" value="Unassembled WGS sequence"/>
</dbReference>
<evidence type="ECO:0000313" key="3">
    <source>
        <dbReference type="Proteomes" id="UP000214720"/>
    </source>
</evidence>
<dbReference type="SUPFAM" id="SSF50129">
    <property type="entry name" value="GroES-like"/>
    <property type="match status" value="1"/>
</dbReference>
<evidence type="ECO:0000313" key="2">
    <source>
        <dbReference type="EMBL" id="OXC74108.1"/>
    </source>
</evidence>
<sequence>MPTPGPGEFLVRVHASSVNGIDLIVRAGILRAFTGRKFPRGIGLDFAGEIVGMSSDAVTFKVGDRVWGVMSHGQAGSAAEFVCVRAEYLSKSPANLDLVHAAALPAVGVTAITALRDIARLKAGDKLLVRGASGGVGIVAVQLGRHIGAHVTALARLSNLDFVRDLGAEEAFDYATTNPRQLGTFDVILDTAGNHTGAYRRLLSRGGRMATTCPDPNRPITSLLYVLMSFLYGTRRVRFFSAKPRTSLLADLAAYVESGAIRPLVDGIHPLSRIGDAHRVLEEGGRKGKQIVSLKS</sequence>